<dbReference type="Proteomes" id="UP000186922">
    <property type="component" value="Unassembled WGS sequence"/>
</dbReference>
<dbReference type="PANTHER" id="PTHR23312:SF8">
    <property type="entry name" value="ARMADILLO REPEAT-CONTAINING PROTEIN 5"/>
    <property type="match status" value="1"/>
</dbReference>
<protein>
    <recommendedName>
        <fullName evidence="2">BTB domain-containing protein</fullName>
    </recommendedName>
</protein>
<feature type="domain" description="BTB" evidence="2">
    <location>
        <begin position="903"/>
        <end position="964"/>
    </location>
</feature>
<dbReference type="Pfam" id="PF24768">
    <property type="entry name" value="ARM_ARMC5"/>
    <property type="match status" value="1"/>
</dbReference>
<evidence type="ECO:0000313" key="4">
    <source>
        <dbReference type="Proteomes" id="UP000186922"/>
    </source>
</evidence>
<dbReference type="InterPro" id="IPR016024">
    <property type="entry name" value="ARM-type_fold"/>
</dbReference>
<evidence type="ECO:0000313" key="3">
    <source>
        <dbReference type="EMBL" id="GAV05388.1"/>
    </source>
</evidence>
<dbReference type="Gene3D" id="1.25.10.10">
    <property type="entry name" value="Leucine-rich Repeat Variant"/>
    <property type="match status" value="2"/>
</dbReference>
<dbReference type="PANTHER" id="PTHR23312">
    <property type="entry name" value="ARMC5 ARMADILLO REPEAT-CONTAINING -RELATED"/>
    <property type="match status" value="1"/>
</dbReference>
<dbReference type="Gene3D" id="3.30.710.10">
    <property type="entry name" value="Potassium Channel Kv1.1, Chain A"/>
    <property type="match status" value="1"/>
</dbReference>
<evidence type="ECO:0000259" key="2">
    <source>
        <dbReference type="PROSITE" id="PS50097"/>
    </source>
</evidence>
<gene>
    <name evidence="3" type="primary">RvY_15530-1</name>
    <name evidence="3" type="synonym">RvY_15530.1</name>
    <name evidence="3" type="ORF">RvY_15530</name>
</gene>
<dbReference type="AlphaFoldDB" id="A0A1D1VZW5"/>
<keyword evidence="4" id="KW-1185">Reference proteome</keyword>
<evidence type="ECO:0000256" key="1">
    <source>
        <dbReference type="SAM" id="MobiDB-lite"/>
    </source>
</evidence>
<dbReference type="InterPro" id="IPR011989">
    <property type="entry name" value="ARM-like"/>
</dbReference>
<comment type="caution">
    <text evidence="3">The sequence shown here is derived from an EMBL/GenBank/DDBJ whole genome shotgun (WGS) entry which is preliminary data.</text>
</comment>
<reference evidence="3 4" key="1">
    <citation type="journal article" date="2016" name="Nat. Commun.">
        <title>Extremotolerant tardigrade genome and improved radiotolerance of human cultured cells by tardigrade-unique protein.</title>
        <authorList>
            <person name="Hashimoto T."/>
            <person name="Horikawa D.D."/>
            <person name="Saito Y."/>
            <person name="Kuwahara H."/>
            <person name="Kozuka-Hata H."/>
            <person name="Shin-I T."/>
            <person name="Minakuchi Y."/>
            <person name="Ohishi K."/>
            <person name="Motoyama A."/>
            <person name="Aizu T."/>
            <person name="Enomoto A."/>
            <person name="Kondo K."/>
            <person name="Tanaka S."/>
            <person name="Hara Y."/>
            <person name="Koshikawa S."/>
            <person name="Sagara H."/>
            <person name="Miura T."/>
            <person name="Yokobori S."/>
            <person name="Miyagawa K."/>
            <person name="Suzuki Y."/>
            <person name="Kubo T."/>
            <person name="Oyama M."/>
            <person name="Kohara Y."/>
            <person name="Fujiyama A."/>
            <person name="Arakawa K."/>
            <person name="Katayama T."/>
            <person name="Toyoda A."/>
            <person name="Kunieda T."/>
        </authorList>
    </citation>
    <scope>NUCLEOTIDE SEQUENCE [LARGE SCALE GENOMIC DNA]</scope>
    <source>
        <strain evidence="3 4">YOKOZUNA-1</strain>
    </source>
</reference>
<dbReference type="SUPFAM" id="SSF54695">
    <property type="entry name" value="POZ domain"/>
    <property type="match status" value="1"/>
</dbReference>
<dbReference type="EMBL" id="BDGG01000012">
    <property type="protein sequence ID" value="GAV05388.1"/>
    <property type="molecule type" value="Genomic_DNA"/>
</dbReference>
<accession>A0A1D1VZW5</accession>
<dbReference type="InterPro" id="IPR011333">
    <property type="entry name" value="SKP1/BTB/POZ_sf"/>
</dbReference>
<feature type="region of interest" description="Disordered" evidence="1">
    <location>
        <begin position="1"/>
        <end position="20"/>
    </location>
</feature>
<dbReference type="InterPro" id="IPR055445">
    <property type="entry name" value="ARM_ARMC5"/>
</dbReference>
<dbReference type="SUPFAM" id="SSF48371">
    <property type="entry name" value="ARM repeat"/>
    <property type="match status" value="1"/>
</dbReference>
<organism evidence="3 4">
    <name type="scientific">Ramazzottius varieornatus</name>
    <name type="common">Water bear</name>
    <name type="synonym">Tardigrade</name>
    <dbReference type="NCBI Taxonomy" id="947166"/>
    <lineage>
        <taxon>Eukaryota</taxon>
        <taxon>Metazoa</taxon>
        <taxon>Ecdysozoa</taxon>
        <taxon>Tardigrada</taxon>
        <taxon>Eutardigrada</taxon>
        <taxon>Parachela</taxon>
        <taxon>Hypsibioidea</taxon>
        <taxon>Ramazzottiidae</taxon>
        <taxon>Ramazzottius</taxon>
    </lineage>
</organism>
<dbReference type="GO" id="GO:0009653">
    <property type="term" value="P:anatomical structure morphogenesis"/>
    <property type="evidence" value="ECO:0007669"/>
    <property type="project" value="TreeGrafter"/>
</dbReference>
<dbReference type="InterPro" id="IPR000210">
    <property type="entry name" value="BTB/POZ_dom"/>
</dbReference>
<feature type="region of interest" description="Disordered" evidence="1">
    <location>
        <begin position="523"/>
        <end position="584"/>
    </location>
</feature>
<dbReference type="PROSITE" id="PS50097">
    <property type="entry name" value="BTB"/>
    <property type="match status" value="1"/>
</dbReference>
<feature type="region of interest" description="Disordered" evidence="1">
    <location>
        <begin position="608"/>
        <end position="656"/>
    </location>
</feature>
<dbReference type="STRING" id="947166.A0A1D1VZW5"/>
<sequence>MDHHSRGDHPQPRPARTKLDTQLDRLKDEANNDWREKKQVVDYLRKHVRRHPSDGDKLVEAGGVSLLMAVLTHDIESRSPSPPIDVSSFMEIGSSLSKERTTRIAPQSTSTEHVHAITASLHLLSYLTSSVLGRSALSTEQSLRTFLRCMGNGYEDQARSLACCCLGNLLLNDSVLQLLSRQQKLTAEVIQALKSLLSCSSSQCLTMAIRTARQASTLKRDLIRAGFVAAVGSLLVQQDDVEVLQHALSCLTTFANELTPTVHKEKSIITPLMNERDRLMVQLARDNRAFVPRLLTLTSHETAGIQQLALDLLCLLSTNGSIRGDMGSNGVMACFLEHLGFDEGQTTVSSMQKKIVYALSTCCYDGYNRVKLNDLGGIPVLLSVLASSLYDSVHLHILSCLPEFRHDERTLESLIKNGVVLLATRHLQSAMQILFPVGGVTKNMRHKAHTVHTNVENAPLVASEETLHDSGDTSNTRAPQSVIYSASSPSYQREVQANYAAQNTPLQSRQEWPMVSAMLNSPVFSPPSLPQEMREYEGSPGRSMWSGNPFSPGRFSGQSSPSSVTSPTHTTSLEADGGGGRWSPVVHQEEAMDTDSSQLVTAVANLGLEKEASPSTSGSDPPRSPLKRKLSDEPSEHSPNSNKKLHTSTDTDTHTVTDNISSKWTKRNAEKAVDYIMAFFGSISYRNELAPSLTGKSTLGSLVAYLSQNTKSRTRGSNTSSQATPEDAVSILAHIIRSHLCFQPLIKHGFPLMLHHPDFIEANTDGRGNTKEKTSLLKQMRRQGESHFGFGELLHLCLRSSPDVRLTCIASAALLLQTSADRRKFFGKEVVMDQLMQVAMNLEGNVGDRVMFAQALHGFFVTGSENYAQEATHLPTNTADVEDDAPMECCQYAESLLGLTSAQEATLSVDDGQYLLVNRRRLSASSEVFEAMLTAGHFIEGQTDKVVKISETSLEALTLLVHHLCGCEVRECPVMQFMFHQALVLLDVVQLSDQYLAFELKQAALDELIQERLTAENIAVVYERSVERQLGFVADEVINWVLASSAVRPLERAVNLDALLASQYGNHILHEVKSRVEARYLS</sequence>
<name>A0A1D1VZW5_RAMVA</name>
<dbReference type="GO" id="GO:0005829">
    <property type="term" value="C:cytosol"/>
    <property type="evidence" value="ECO:0007669"/>
    <property type="project" value="TreeGrafter"/>
</dbReference>
<proteinExistence type="predicted"/>
<feature type="compositionally biased region" description="Low complexity" evidence="1">
    <location>
        <begin position="559"/>
        <end position="572"/>
    </location>
</feature>
<dbReference type="OrthoDB" id="6086604at2759"/>